<evidence type="ECO:0000313" key="1">
    <source>
        <dbReference type="EMBL" id="CAL0328556.1"/>
    </source>
</evidence>
<sequence>MLCESRFHQVVQTVKFLSVIHHRGLQVFKTSVLRHGSSMKAPMKRVIFLIIILRRKLQKEEEDNNRKV</sequence>
<comment type="caution">
    <text evidence="1">The sequence shown here is derived from an EMBL/GenBank/DDBJ whole genome shotgun (WGS) entry which is preliminary data.</text>
</comment>
<accession>A0AAV1Y3J0</accession>
<reference evidence="1 2" key="1">
    <citation type="submission" date="2024-03" db="EMBL/GenBank/DDBJ databases">
        <authorList>
            <person name="Martinez-Hernandez J."/>
        </authorList>
    </citation>
    <scope>NUCLEOTIDE SEQUENCE [LARGE SCALE GENOMIC DNA]</scope>
</reference>
<organism evidence="1 2">
    <name type="scientific">Lupinus luteus</name>
    <name type="common">European yellow lupine</name>
    <dbReference type="NCBI Taxonomy" id="3873"/>
    <lineage>
        <taxon>Eukaryota</taxon>
        <taxon>Viridiplantae</taxon>
        <taxon>Streptophyta</taxon>
        <taxon>Embryophyta</taxon>
        <taxon>Tracheophyta</taxon>
        <taxon>Spermatophyta</taxon>
        <taxon>Magnoliopsida</taxon>
        <taxon>eudicotyledons</taxon>
        <taxon>Gunneridae</taxon>
        <taxon>Pentapetalae</taxon>
        <taxon>rosids</taxon>
        <taxon>fabids</taxon>
        <taxon>Fabales</taxon>
        <taxon>Fabaceae</taxon>
        <taxon>Papilionoideae</taxon>
        <taxon>50 kb inversion clade</taxon>
        <taxon>genistoids sensu lato</taxon>
        <taxon>core genistoids</taxon>
        <taxon>Genisteae</taxon>
        <taxon>Lupinus</taxon>
    </lineage>
</organism>
<gene>
    <name evidence="1" type="ORF">LLUT_LOCUS29616</name>
</gene>
<dbReference type="EMBL" id="CAXHTB010000021">
    <property type="protein sequence ID" value="CAL0328556.1"/>
    <property type="molecule type" value="Genomic_DNA"/>
</dbReference>
<evidence type="ECO:0000313" key="2">
    <source>
        <dbReference type="Proteomes" id="UP001497480"/>
    </source>
</evidence>
<dbReference type="Proteomes" id="UP001497480">
    <property type="component" value="Unassembled WGS sequence"/>
</dbReference>
<keyword evidence="2" id="KW-1185">Reference proteome</keyword>
<protein>
    <submittedName>
        <fullName evidence="1">Uncharacterized protein</fullName>
    </submittedName>
</protein>
<dbReference type="AlphaFoldDB" id="A0AAV1Y3J0"/>
<proteinExistence type="predicted"/>
<name>A0AAV1Y3J0_LUPLU</name>